<evidence type="ECO:0000256" key="1">
    <source>
        <dbReference type="SAM" id="Coils"/>
    </source>
</evidence>
<feature type="coiled-coil region" evidence="1">
    <location>
        <begin position="73"/>
        <end position="146"/>
    </location>
</feature>
<keyword evidence="2" id="KW-1133">Transmembrane helix</keyword>
<dbReference type="AlphaFoldDB" id="A0A4Q2UFX9"/>
<evidence type="ECO:0008006" key="5">
    <source>
        <dbReference type="Google" id="ProtNLM"/>
    </source>
</evidence>
<feature type="transmembrane region" description="Helical" evidence="2">
    <location>
        <begin position="12"/>
        <end position="32"/>
    </location>
</feature>
<dbReference type="Proteomes" id="UP000290407">
    <property type="component" value="Unassembled WGS sequence"/>
</dbReference>
<keyword evidence="1" id="KW-0175">Coiled coil</keyword>
<sequence length="316" mass="35422">MEVQATTDKQGIQTMTIGALVGVLALMAYLFIGSRNETLEVQKLLTLKVEQFAATQTKLDSISGVLDAKITEVRQLGGSVAELERIKRQLETDKKRLKSDLSFSSQQYTLKIRDYQNFLAQNELTLRKLRTENGSLAERALSLEQEKESILVENQGLKHDKEVLARAVVDYSLQNADLKDKVTLASALKAVNIEVTAVASNGRERRDSPYRASRIDRLKVAFILPTNPLAVQNNKDIYLRILDANGAVVSESGIGGILFTDGREIGYSMRQTVPYENNDQRVAMLFRRGNPYKPGIYTVELYAEGFRIGDSRFEVR</sequence>
<proteinExistence type="predicted"/>
<keyword evidence="2" id="KW-0812">Transmembrane</keyword>
<organism evidence="3 4">
    <name type="scientific">Spirosoma sordidisoli</name>
    <dbReference type="NCBI Taxonomy" id="2502893"/>
    <lineage>
        <taxon>Bacteria</taxon>
        <taxon>Pseudomonadati</taxon>
        <taxon>Bacteroidota</taxon>
        <taxon>Cytophagia</taxon>
        <taxon>Cytophagales</taxon>
        <taxon>Cytophagaceae</taxon>
        <taxon>Spirosoma</taxon>
    </lineage>
</organism>
<keyword evidence="4" id="KW-1185">Reference proteome</keyword>
<keyword evidence="2" id="KW-0472">Membrane</keyword>
<comment type="caution">
    <text evidence="3">The sequence shown here is derived from an EMBL/GenBank/DDBJ whole genome shotgun (WGS) entry which is preliminary data.</text>
</comment>
<evidence type="ECO:0000256" key="2">
    <source>
        <dbReference type="SAM" id="Phobius"/>
    </source>
</evidence>
<protein>
    <recommendedName>
        <fullName evidence="5">Chromosome partitioning protein ParA</fullName>
    </recommendedName>
</protein>
<evidence type="ECO:0000313" key="3">
    <source>
        <dbReference type="EMBL" id="RYC68253.1"/>
    </source>
</evidence>
<name>A0A4Q2UFX9_9BACT</name>
<dbReference type="EMBL" id="SBLB01000006">
    <property type="protein sequence ID" value="RYC68253.1"/>
    <property type="molecule type" value="Genomic_DNA"/>
</dbReference>
<accession>A0A4Q2UFX9</accession>
<reference evidence="3 4" key="1">
    <citation type="submission" date="2019-01" db="EMBL/GenBank/DDBJ databases">
        <title>Spirosoma flava sp. nov., a propanil-degrading bacterium isolated from herbicide-contaminated soil.</title>
        <authorList>
            <person name="Zhang L."/>
            <person name="Jiang J.-D."/>
        </authorList>
    </citation>
    <scope>NUCLEOTIDE SEQUENCE [LARGE SCALE GENOMIC DNA]</scope>
    <source>
        <strain evidence="3 4">TY50</strain>
    </source>
</reference>
<evidence type="ECO:0000313" key="4">
    <source>
        <dbReference type="Proteomes" id="UP000290407"/>
    </source>
</evidence>
<gene>
    <name evidence="3" type="ORF">EQG79_22435</name>
</gene>